<feature type="region of interest" description="Disordered" evidence="1">
    <location>
        <begin position="51"/>
        <end position="127"/>
    </location>
</feature>
<feature type="compositionally biased region" description="Low complexity" evidence="1">
    <location>
        <begin position="94"/>
        <end position="103"/>
    </location>
</feature>
<dbReference type="Proteomes" id="UP001501638">
    <property type="component" value="Unassembled WGS sequence"/>
</dbReference>
<gene>
    <name evidence="3" type="ORF">GCM10010405_40610</name>
</gene>
<feature type="signal peptide" evidence="2">
    <location>
        <begin position="1"/>
        <end position="28"/>
    </location>
</feature>
<evidence type="ECO:0000256" key="2">
    <source>
        <dbReference type="SAM" id="SignalP"/>
    </source>
</evidence>
<evidence type="ECO:0000313" key="3">
    <source>
        <dbReference type="EMBL" id="GAA2452738.1"/>
    </source>
</evidence>
<organism evidence="3 4">
    <name type="scientific">Streptomyces macrosporus</name>
    <dbReference type="NCBI Taxonomy" id="44032"/>
    <lineage>
        <taxon>Bacteria</taxon>
        <taxon>Bacillati</taxon>
        <taxon>Actinomycetota</taxon>
        <taxon>Actinomycetes</taxon>
        <taxon>Kitasatosporales</taxon>
        <taxon>Streptomycetaceae</taxon>
        <taxon>Streptomyces</taxon>
    </lineage>
</organism>
<feature type="compositionally biased region" description="Polar residues" evidence="1">
    <location>
        <begin position="116"/>
        <end position="127"/>
    </location>
</feature>
<comment type="caution">
    <text evidence="3">The sequence shown here is derived from an EMBL/GenBank/DDBJ whole genome shotgun (WGS) entry which is preliminary data.</text>
</comment>
<reference evidence="3 4" key="1">
    <citation type="journal article" date="2019" name="Int. J. Syst. Evol. Microbiol.">
        <title>The Global Catalogue of Microorganisms (GCM) 10K type strain sequencing project: providing services to taxonomists for standard genome sequencing and annotation.</title>
        <authorList>
            <consortium name="The Broad Institute Genomics Platform"/>
            <consortium name="The Broad Institute Genome Sequencing Center for Infectious Disease"/>
            <person name="Wu L."/>
            <person name="Ma J."/>
        </authorList>
    </citation>
    <scope>NUCLEOTIDE SEQUENCE [LARGE SCALE GENOMIC DNA]</scope>
    <source>
        <strain evidence="3 4">JCM 6305</strain>
    </source>
</reference>
<evidence type="ECO:0000313" key="4">
    <source>
        <dbReference type="Proteomes" id="UP001501638"/>
    </source>
</evidence>
<dbReference type="EMBL" id="BAAASZ010000027">
    <property type="protein sequence ID" value="GAA2452738.1"/>
    <property type="molecule type" value="Genomic_DNA"/>
</dbReference>
<accession>A0ABN3KA14</accession>
<protein>
    <recommendedName>
        <fullName evidence="5">Secreted protein</fullName>
    </recommendedName>
</protein>
<sequence length="127" mass="12785">MIQRMTRTLGAAVLGVAIAAAGAGTAAAAPLGVDKTAGGLLKPLPVEEVARTLPAPDEEEKPRTLPAPAGEEKPRTLPAPADSGTGKAERKGPLRSLLGGLPLDPKKAINLPTGRLSGSLQTGDLLD</sequence>
<keyword evidence="4" id="KW-1185">Reference proteome</keyword>
<keyword evidence="2" id="KW-0732">Signal</keyword>
<proteinExistence type="predicted"/>
<name>A0ABN3KA14_9ACTN</name>
<feature type="chain" id="PRO_5045272558" description="Secreted protein" evidence="2">
    <location>
        <begin position="29"/>
        <end position="127"/>
    </location>
</feature>
<evidence type="ECO:0008006" key="5">
    <source>
        <dbReference type="Google" id="ProtNLM"/>
    </source>
</evidence>
<evidence type="ECO:0000256" key="1">
    <source>
        <dbReference type="SAM" id="MobiDB-lite"/>
    </source>
</evidence>